<dbReference type="FunFam" id="4.10.280.10:FF:000022">
    <property type="entry name" value="Basic helix-loop-helix transcription factor"/>
    <property type="match status" value="1"/>
</dbReference>
<dbReference type="InParanoid" id="A0A7N2MXY2"/>
<feature type="compositionally biased region" description="Basic and acidic residues" evidence="6">
    <location>
        <begin position="97"/>
        <end position="108"/>
    </location>
</feature>
<dbReference type="SUPFAM" id="SSF47459">
    <property type="entry name" value="HLH, helix-loop-helix DNA-binding domain"/>
    <property type="match status" value="1"/>
</dbReference>
<dbReference type="SMART" id="SM00353">
    <property type="entry name" value="HLH"/>
    <property type="match status" value="1"/>
</dbReference>
<feature type="compositionally biased region" description="Low complexity" evidence="6">
    <location>
        <begin position="160"/>
        <end position="181"/>
    </location>
</feature>
<dbReference type="PROSITE" id="PS50888">
    <property type="entry name" value="BHLH"/>
    <property type="match status" value="1"/>
</dbReference>
<dbReference type="PANTHER" id="PTHR16223:SF274">
    <property type="entry name" value="TRANSCRIPTION FACTOR BHLH84"/>
    <property type="match status" value="1"/>
</dbReference>
<evidence type="ECO:0000256" key="1">
    <source>
        <dbReference type="ARBA" id="ARBA00004123"/>
    </source>
</evidence>
<dbReference type="GO" id="GO:0000981">
    <property type="term" value="F:DNA-binding transcription factor activity, RNA polymerase II-specific"/>
    <property type="evidence" value="ECO:0007669"/>
    <property type="project" value="TreeGrafter"/>
</dbReference>
<dbReference type="GO" id="GO:0005634">
    <property type="term" value="C:nucleus"/>
    <property type="evidence" value="ECO:0007669"/>
    <property type="project" value="UniProtKB-SubCell"/>
</dbReference>
<accession>A0A7N2MXY2</accession>
<feature type="compositionally biased region" description="Basic and acidic residues" evidence="6">
    <location>
        <begin position="117"/>
        <end position="152"/>
    </location>
</feature>
<dbReference type="Proteomes" id="UP000594261">
    <property type="component" value="Chromosome 11"/>
</dbReference>
<keyword evidence="4" id="KW-0804">Transcription</keyword>
<keyword evidence="2" id="KW-0805">Transcription regulation</keyword>
<dbReference type="Gramene" id="QL11p030722:mrna">
    <property type="protein sequence ID" value="QL11p030722:mrna"/>
    <property type="gene ID" value="QL11p030722"/>
</dbReference>
<evidence type="ECO:0000256" key="3">
    <source>
        <dbReference type="ARBA" id="ARBA00023125"/>
    </source>
</evidence>
<evidence type="ECO:0000313" key="8">
    <source>
        <dbReference type="EnsemblPlants" id="QL11p030722:mrna"/>
    </source>
</evidence>
<evidence type="ECO:0000256" key="4">
    <source>
        <dbReference type="ARBA" id="ARBA00023163"/>
    </source>
</evidence>
<dbReference type="PANTHER" id="PTHR16223">
    <property type="entry name" value="TRANSCRIPTION FACTOR BHLH83-RELATED"/>
    <property type="match status" value="1"/>
</dbReference>
<sequence length="269" mass="29836">MEHLGVISEGQWGSLSGMYTPEEAHFMAQVLNNLPSAFWPCHDSSMNMAGLTEFSYYYSDMAISISSNFGGGNDCLNQEMSDEIPVESAGYLAEPTVAEKESTLRRGSEISMPDSISEDKCNNPSENSKKRARSLEDVSPKEHTNSTIKEEDGNAGLTGQSSSSCSSEDESNSSQELNSLDGFSHDPQSVYARKRREKINERLRVLQNLVPNGTKVDISTMLEEAFQYVKFLQHQIKLLSSDELWMHAPIAYNGLDIGLDLKNTSLRKS</sequence>
<organism evidence="8 9">
    <name type="scientific">Quercus lobata</name>
    <name type="common">Valley oak</name>
    <dbReference type="NCBI Taxonomy" id="97700"/>
    <lineage>
        <taxon>Eukaryota</taxon>
        <taxon>Viridiplantae</taxon>
        <taxon>Streptophyta</taxon>
        <taxon>Embryophyta</taxon>
        <taxon>Tracheophyta</taxon>
        <taxon>Spermatophyta</taxon>
        <taxon>Magnoliopsida</taxon>
        <taxon>eudicotyledons</taxon>
        <taxon>Gunneridae</taxon>
        <taxon>Pentapetalae</taxon>
        <taxon>rosids</taxon>
        <taxon>fabids</taxon>
        <taxon>Fagales</taxon>
        <taxon>Fagaceae</taxon>
        <taxon>Quercus</taxon>
    </lineage>
</organism>
<dbReference type="EMBL" id="LRBV02000011">
    <property type="status" value="NOT_ANNOTATED_CDS"/>
    <property type="molecule type" value="Genomic_DNA"/>
</dbReference>
<comment type="subcellular location">
    <subcellularLocation>
        <location evidence="1">Nucleus</location>
    </subcellularLocation>
</comment>
<feature type="region of interest" description="Disordered" evidence="6">
    <location>
        <begin position="91"/>
        <end position="188"/>
    </location>
</feature>
<reference evidence="8 9" key="1">
    <citation type="journal article" date="2016" name="G3 (Bethesda)">
        <title>First Draft Assembly and Annotation of the Genome of a California Endemic Oak Quercus lobata Nee (Fagaceae).</title>
        <authorList>
            <person name="Sork V.L."/>
            <person name="Fitz-Gibbon S.T."/>
            <person name="Puiu D."/>
            <person name="Crepeau M."/>
            <person name="Gugger P.F."/>
            <person name="Sherman R."/>
            <person name="Stevens K."/>
            <person name="Langley C.H."/>
            <person name="Pellegrini M."/>
            <person name="Salzberg S.L."/>
        </authorList>
    </citation>
    <scope>NUCLEOTIDE SEQUENCE [LARGE SCALE GENOMIC DNA]</scope>
    <source>
        <strain evidence="8 9">cv. SW786</strain>
    </source>
</reference>
<dbReference type="OMA" id="APICYNG"/>
<evidence type="ECO:0000256" key="6">
    <source>
        <dbReference type="SAM" id="MobiDB-lite"/>
    </source>
</evidence>
<keyword evidence="9" id="KW-1185">Reference proteome</keyword>
<dbReference type="GO" id="GO:0046983">
    <property type="term" value="F:protein dimerization activity"/>
    <property type="evidence" value="ECO:0007669"/>
    <property type="project" value="InterPro"/>
</dbReference>
<evidence type="ECO:0000256" key="2">
    <source>
        <dbReference type="ARBA" id="ARBA00023015"/>
    </source>
</evidence>
<name>A0A7N2MXY2_QUELO</name>
<dbReference type="GO" id="GO:0000978">
    <property type="term" value="F:RNA polymerase II cis-regulatory region sequence-specific DNA binding"/>
    <property type="evidence" value="ECO:0007669"/>
    <property type="project" value="TreeGrafter"/>
</dbReference>
<dbReference type="Pfam" id="PF00010">
    <property type="entry name" value="HLH"/>
    <property type="match status" value="1"/>
</dbReference>
<evidence type="ECO:0000313" key="9">
    <source>
        <dbReference type="Proteomes" id="UP000594261"/>
    </source>
</evidence>
<dbReference type="AlphaFoldDB" id="A0A7N2MXY2"/>
<dbReference type="InterPro" id="IPR045843">
    <property type="entry name" value="IND-like"/>
</dbReference>
<evidence type="ECO:0000256" key="5">
    <source>
        <dbReference type="ARBA" id="ARBA00023242"/>
    </source>
</evidence>
<dbReference type="InterPro" id="IPR036638">
    <property type="entry name" value="HLH_DNA-bd_sf"/>
</dbReference>
<keyword evidence="3" id="KW-0238">DNA-binding</keyword>
<dbReference type="GO" id="GO:0048766">
    <property type="term" value="P:root hair initiation"/>
    <property type="evidence" value="ECO:0007669"/>
    <property type="project" value="UniProtKB-ARBA"/>
</dbReference>
<keyword evidence="5" id="KW-0539">Nucleus</keyword>
<dbReference type="CDD" id="cd11454">
    <property type="entry name" value="bHLH_AtIND_like"/>
    <property type="match status" value="1"/>
</dbReference>
<feature type="domain" description="BHLH" evidence="7">
    <location>
        <begin position="183"/>
        <end position="232"/>
    </location>
</feature>
<evidence type="ECO:0000259" key="7">
    <source>
        <dbReference type="PROSITE" id="PS50888"/>
    </source>
</evidence>
<protein>
    <recommendedName>
        <fullName evidence="7">BHLH domain-containing protein</fullName>
    </recommendedName>
</protein>
<dbReference type="InterPro" id="IPR011598">
    <property type="entry name" value="bHLH_dom"/>
</dbReference>
<reference evidence="8" key="2">
    <citation type="submission" date="2021-01" db="UniProtKB">
        <authorList>
            <consortium name="EnsemblPlants"/>
        </authorList>
    </citation>
    <scope>IDENTIFICATION</scope>
</reference>
<dbReference type="EnsemblPlants" id="QL11p030722:mrna">
    <property type="protein sequence ID" value="QL11p030722:mrna"/>
    <property type="gene ID" value="QL11p030722"/>
</dbReference>
<proteinExistence type="predicted"/>
<dbReference type="Gene3D" id="4.10.280.10">
    <property type="entry name" value="Helix-loop-helix DNA-binding domain"/>
    <property type="match status" value="1"/>
</dbReference>